<feature type="domain" description="EAL" evidence="8">
    <location>
        <begin position="768"/>
        <end position="1025"/>
    </location>
</feature>
<evidence type="ECO:0000256" key="5">
    <source>
        <dbReference type="ARBA" id="ARBA00023136"/>
    </source>
</evidence>
<evidence type="ECO:0000256" key="3">
    <source>
        <dbReference type="ARBA" id="ARBA00022692"/>
    </source>
</evidence>
<dbReference type="NCBIfam" id="TIGR00229">
    <property type="entry name" value="sensory_box"/>
    <property type="match status" value="1"/>
</dbReference>
<feature type="domain" description="PAS" evidence="7">
    <location>
        <begin position="469"/>
        <end position="543"/>
    </location>
</feature>
<protein>
    <submittedName>
        <fullName evidence="10">EAL domain-containing protein</fullName>
    </submittedName>
</protein>
<dbReference type="CDD" id="cd01949">
    <property type="entry name" value="GGDEF"/>
    <property type="match status" value="1"/>
</dbReference>
<dbReference type="InterPro" id="IPR052155">
    <property type="entry name" value="Biofilm_reg_signaling"/>
</dbReference>
<keyword evidence="2" id="KW-1003">Cell membrane</keyword>
<dbReference type="PROSITE" id="PS50112">
    <property type="entry name" value="PAS"/>
    <property type="match status" value="1"/>
</dbReference>
<keyword evidence="11" id="KW-1185">Reference proteome</keyword>
<dbReference type="Pfam" id="PF00563">
    <property type="entry name" value="EAL"/>
    <property type="match status" value="1"/>
</dbReference>
<evidence type="ECO:0000259" key="7">
    <source>
        <dbReference type="PROSITE" id="PS50112"/>
    </source>
</evidence>
<keyword evidence="5 6" id="KW-0472">Membrane</keyword>
<sequence length="1032" mass="115031">MFPEQIRWQAEWKFWLPCYVVFSLLGHLFLDPTYGFALYLVNGGFLLAGSVVLFDHGRSGFHYFLLLAALSDLAIKVYVVQEPLVTAIVASLTLIFQAWAGCWLIFLNAPASILPNSLARVISFLLYGAAIPSLISAAIMLALFKTGIDSVQQPMDGWLFWIWWWVRRMTSLVLIAPLVLLLLGRLVSNEKAYRYLDLRFLAVFVLTTVLSAILFATDNTGGEALPTHSYLLIPLMLFIAVWLPLEKSLMVVLAVTMVAYLVDSQGIGASQGIGSMLVLSLYLMINAIIVWMLGALIRERQGAYRKLARQNAVNSMKSRLNEFLIKEGGSQAHVFREACGILVEHGVFLRACIEETCPNAAEPPGAATCMQSHTGEYVQEVARSTPDCFMGHKASLDEPVYFSCLDDFGADGRHKQVIYVGVFPLQKQGQVIATLSLFAEDARMFEPALAQLICEMLNDIGFALAMYDSQARMMQTSEVFLHSKEAIMITDNNGIIMDVNGSFTKLLGYEKDELVGQKARILSCGKDDRAFYKDLYDRLAVDGFWSGQTWKRAKGGEAVPLRGTISAVFDGSRKLQHLISIMEDASVQIGYEQRIEKLANFDSLTQLPNRVYLRNQYEQKVARADSAGDWSLIFVDLDGFKHVNDALGHHVGDELLKCVAGRMKNCIRQGDMLCRFGGDEFVVLVDGDKRNAEHLIDRFVKSVGRPYQIGDHDIQINMSVGVAVAGTDGKDLDELIQAADTAMYSAKATGGSRHCFYSPAMKEDAQLKLMLRRDLQKAIEQDQLFLMFQPKVQCVGGALKVVGVEALVRWQHPQKGLVSPAEFIPAAEENGQIADIDRWVMAQVLNQLGQWYRRHEEATLPVSVNVSASLFSLDGFVEGMAELLSRTAVPAWLIELEVTEHVAMENYRHTLETMKKLKEMGVGLAIDDFGTGHSNLAYLRDFPVDVLKIDIAFVKDVHADSKKQALVRAMISMARSLSLKVIAEGVETEAERAFLESVECTRYQGYLFYRPMLTKDIDKLFAAGEEYTGRVN</sequence>
<feature type="transmembrane region" description="Helical" evidence="6">
    <location>
        <begin position="273"/>
        <end position="297"/>
    </location>
</feature>
<keyword evidence="4 6" id="KW-1133">Transmembrane helix</keyword>
<dbReference type="InterPro" id="IPR035965">
    <property type="entry name" value="PAS-like_dom_sf"/>
</dbReference>
<dbReference type="InterPro" id="IPR043128">
    <property type="entry name" value="Rev_trsase/Diguanyl_cyclase"/>
</dbReference>
<dbReference type="PANTHER" id="PTHR44757">
    <property type="entry name" value="DIGUANYLATE CYCLASE DGCP"/>
    <property type="match status" value="1"/>
</dbReference>
<reference evidence="10 11" key="1">
    <citation type="submission" date="2023-06" db="EMBL/GenBank/DDBJ databases">
        <title>Marinobacter azerbaijanicus a moderately halophilic, isolated from Urmia Lake in Azerbaijan region of Iran.</title>
        <authorList>
            <person name="Sanchez-Porro C."/>
            <person name="Aghdam E.M."/>
            <person name="Saheb S.M."/>
            <person name="Tarhriz V."/>
            <person name="Kazemi E."/>
            <person name="Ammozegar M.A."/>
            <person name="Ventosa A."/>
            <person name="Hejazi M.S."/>
        </authorList>
    </citation>
    <scope>NUCLEOTIDE SEQUENCE [LARGE SCALE GENOMIC DNA]</scope>
    <source>
        <strain evidence="10 11">TBZ242</strain>
    </source>
</reference>
<organism evidence="10 11">
    <name type="scientific">Marinobacter azerbaijanicus</name>
    <dbReference type="NCBI Taxonomy" id="3050455"/>
    <lineage>
        <taxon>Bacteria</taxon>
        <taxon>Pseudomonadati</taxon>
        <taxon>Pseudomonadota</taxon>
        <taxon>Gammaproteobacteria</taxon>
        <taxon>Pseudomonadales</taxon>
        <taxon>Marinobacteraceae</taxon>
        <taxon>Marinobacter</taxon>
    </lineage>
</organism>
<evidence type="ECO:0000313" key="11">
    <source>
        <dbReference type="Proteomes" id="UP001227964"/>
    </source>
</evidence>
<evidence type="ECO:0000313" key="10">
    <source>
        <dbReference type="EMBL" id="MDL0431412.1"/>
    </source>
</evidence>
<comment type="subcellular location">
    <subcellularLocation>
        <location evidence="1">Cell membrane</location>
        <topology evidence="1">Multi-pass membrane protein</topology>
    </subcellularLocation>
</comment>
<feature type="transmembrane region" description="Helical" evidence="6">
    <location>
        <begin position="196"/>
        <end position="216"/>
    </location>
</feature>
<feature type="transmembrane region" description="Helical" evidence="6">
    <location>
        <begin position="12"/>
        <end position="30"/>
    </location>
</feature>
<dbReference type="SMART" id="SM00267">
    <property type="entry name" value="GGDEF"/>
    <property type="match status" value="1"/>
</dbReference>
<dbReference type="InterPro" id="IPR001633">
    <property type="entry name" value="EAL_dom"/>
</dbReference>
<name>A0ABT7IC81_9GAMM</name>
<feature type="transmembrane region" description="Helical" evidence="6">
    <location>
        <begin position="121"/>
        <end position="144"/>
    </location>
</feature>
<proteinExistence type="predicted"/>
<keyword evidence="3 6" id="KW-0812">Transmembrane</keyword>
<comment type="caution">
    <text evidence="10">The sequence shown here is derived from an EMBL/GenBank/DDBJ whole genome shotgun (WGS) entry which is preliminary data.</text>
</comment>
<feature type="domain" description="GGDEF" evidence="9">
    <location>
        <begin position="628"/>
        <end position="759"/>
    </location>
</feature>
<dbReference type="Pfam" id="PF13426">
    <property type="entry name" value="PAS_9"/>
    <property type="match status" value="1"/>
</dbReference>
<dbReference type="CDD" id="cd01948">
    <property type="entry name" value="EAL"/>
    <property type="match status" value="1"/>
</dbReference>
<feature type="transmembrane region" description="Helical" evidence="6">
    <location>
        <begin position="228"/>
        <end position="245"/>
    </location>
</feature>
<evidence type="ECO:0000256" key="2">
    <source>
        <dbReference type="ARBA" id="ARBA00022475"/>
    </source>
</evidence>
<feature type="transmembrane region" description="Helical" evidence="6">
    <location>
        <begin position="164"/>
        <end position="184"/>
    </location>
</feature>
<dbReference type="EMBL" id="JASSVS010000004">
    <property type="protein sequence ID" value="MDL0431412.1"/>
    <property type="molecule type" value="Genomic_DNA"/>
</dbReference>
<dbReference type="InterPro" id="IPR029787">
    <property type="entry name" value="Nucleotide_cyclase"/>
</dbReference>
<dbReference type="PANTHER" id="PTHR44757:SF2">
    <property type="entry name" value="BIOFILM ARCHITECTURE MAINTENANCE PROTEIN MBAA"/>
    <property type="match status" value="1"/>
</dbReference>
<dbReference type="InterPro" id="IPR007895">
    <property type="entry name" value="MASE1"/>
</dbReference>
<accession>A0ABT7IC81</accession>
<dbReference type="Gene3D" id="3.30.450.20">
    <property type="entry name" value="PAS domain"/>
    <property type="match status" value="1"/>
</dbReference>
<feature type="transmembrane region" description="Helical" evidence="6">
    <location>
        <begin position="61"/>
        <end position="79"/>
    </location>
</feature>
<evidence type="ECO:0000256" key="1">
    <source>
        <dbReference type="ARBA" id="ARBA00004651"/>
    </source>
</evidence>
<dbReference type="PROSITE" id="PS50883">
    <property type="entry name" value="EAL"/>
    <property type="match status" value="1"/>
</dbReference>
<dbReference type="SMART" id="SM00052">
    <property type="entry name" value="EAL"/>
    <property type="match status" value="1"/>
</dbReference>
<dbReference type="InterPro" id="IPR000014">
    <property type="entry name" value="PAS"/>
</dbReference>
<dbReference type="Gene3D" id="3.30.70.270">
    <property type="match status" value="1"/>
</dbReference>
<feature type="transmembrane region" description="Helical" evidence="6">
    <location>
        <begin position="36"/>
        <end position="54"/>
    </location>
</feature>
<dbReference type="SMART" id="SM00091">
    <property type="entry name" value="PAS"/>
    <property type="match status" value="1"/>
</dbReference>
<dbReference type="RefSeq" id="WP_285390482.1">
    <property type="nucleotide sequence ID" value="NZ_JASSVS010000004.1"/>
</dbReference>
<dbReference type="Pfam" id="PF00990">
    <property type="entry name" value="GGDEF"/>
    <property type="match status" value="1"/>
</dbReference>
<evidence type="ECO:0000259" key="8">
    <source>
        <dbReference type="PROSITE" id="PS50883"/>
    </source>
</evidence>
<dbReference type="Proteomes" id="UP001227964">
    <property type="component" value="Unassembled WGS sequence"/>
</dbReference>
<dbReference type="SUPFAM" id="SSF141868">
    <property type="entry name" value="EAL domain-like"/>
    <property type="match status" value="1"/>
</dbReference>
<evidence type="ECO:0000256" key="6">
    <source>
        <dbReference type="SAM" id="Phobius"/>
    </source>
</evidence>
<evidence type="ECO:0000259" key="9">
    <source>
        <dbReference type="PROSITE" id="PS50887"/>
    </source>
</evidence>
<dbReference type="SUPFAM" id="SSF55785">
    <property type="entry name" value="PYP-like sensor domain (PAS domain)"/>
    <property type="match status" value="1"/>
</dbReference>
<dbReference type="SUPFAM" id="SSF55073">
    <property type="entry name" value="Nucleotide cyclase"/>
    <property type="match status" value="1"/>
</dbReference>
<feature type="transmembrane region" description="Helical" evidence="6">
    <location>
        <begin position="85"/>
        <end position="109"/>
    </location>
</feature>
<dbReference type="PROSITE" id="PS50887">
    <property type="entry name" value="GGDEF"/>
    <property type="match status" value="1"/>
</dbReference>
<dbReference type="CDD" id="cd00130">
    <property type="entry name" value="PAS"/>
    <property type="match status" value="1"/>
</dbReference>
<dbReference type="NCBIfam" id="TIGR00254">
    <property type="entry name" value="GGDEF"/>
    <property type="match status" value="1"/>
</dbReference>
<dbReference type="Gene3D" id="3.20.20.450">
    <property type="entry name" value="EAL domain"/>
    <property type="match status" value="1"/>
</dbReference>
<gene>
    <name evidence="10" type="ORF">QPM17_09745</name>
</gene>
<dbReference type="Pfam" id="PF05231">
    <property type="entry name" value="MASE1"/>
    <property type="match status" value="1"/>
</dbReference>
<dbReference type="InterPro" id="IPR035919">
    <property type="entry name" value="EAL_sf"/>
</dbReference>
<evidence type="ECO:0000256" key="4">
    <source>
        <dbReference type="ARBA" id="ARBA00022989"/>
    </source>
</evidence>
<dbReference type="InterPro" id="IPR000160">
    <property type="entry name" value="GGDEF_dom"/>
</dbReference>